<evidence type="ECO:0000313" key="3">
    <source>
        <dbReference type="Proteomes" id="UP000824265"/>
    </source>
</evidence>
<dbReference type="Proteomes" id="UP000824265">
    <property type="component" value="Unassembled WGS sequence"/>
</dbReference>
<evidence type="ECO:0000313" key="2">
    <source>
        <dbReference type="EMBL" id="HIW81356.1"/>
    </source>
</evidence>
<proteinExistence type="predicted"/>
<dbReference type="SUPFAM" id="SSF57889">
    <property type="entry name" value="Cysteine-rich domain"/>
    <property type="match status" value="1"/>
</dbReference>
<accession>A0A9D1R7C3</accession>
<reference evidence="2" key="1">
    <citation type="journal article" date="2021" name="PeerJ">
        <title>Extensive microbial diversity within the chicken gut microbiome revealed by metagenomics and culture.</title>
        <authorList>
            <person name="Gilroy R."/>
            <person name="Ravi A."/>
            <person name="Getino M."/>
            <person name="Pursley I."/>
            <person name="Horton D.L."/>
            <person name="Alikhan N.F."/>
            <person name="Baker D."/>
            <person name="Gharbi K."/>
            <person name="Hall N."/>
            <person name="Watson M."/>
            <person name="Adriaenssens E.M."/>
            <person name="Foster-Nyarko E."/>
            <person name="Jarju S."/>
            <person name="Secka A."/>
            <person name="Antonio M."/>
            <person name="Oren A."/>
            <person name="Chaudhuri R.R."/>
            <person name="La Ragione R."/>
            <person name="Hildebrand F."/>
            <person name="Pallen M.J."/>
        </authorList>
    </citation>
    <scope>NUCLEOTIDE SEQUENCE</scope>
    <source>
        <strain evidence="2">CHK195-6426</strain>
    </source>
</reference>
<gene>
    <name evidence="2" type="ORF">H9742_07490</name>
</gene>
<comment type="caution">
    <text evidence="2">The sequence shown here is derived from an EMBL/GenBank/DDBJ whole genome shotgun (WGS) entry which is preliminary data.</text>
</comment>
<sequence length="151" mass="17818">MDSLEMMNYYHVPRYCKKCNGVMIFRGVGEYQCEDCGYVDYDDYGKVRLYIEAHKGATAVEIEAATGVSQRAIRRMLRESRIEVAEGSKMFLHCERCGKEIRSGRFCEECEAKIHRNMEEQQREKLRRDKRGYGHSQAGEEGQRRFMREHE</sequence>
<dbReference type="EMBL" id="DXGH01000039">
    <property type="protein sequence ID" value="HIW81356.1"/>
    <property type="molecule type" value="Genomic_DNA"/>
</dbReference>
<organism evidence="2 3">
    <name type="scientific">Candidatus Acetatifactor stercoripullorum</name>
    <dbReference type="NCBI Taxonomy" id="2838414"/>
    <lineage>
        <taxon>Bacteria</taxon>
        <taxon>Bacillati</taxon>
        <taxon>Bacillota</taxon>
        <taxon>Clostridia</taxon>
        <taxon>Lachnospirales</taxon>
        <taxon>Lachnospiraceae</taxon>
        <taxon>Acetatifactor</taxon>
    </lineage>
</organism>
<evidence type="ECO:0000256" key="1">
    <source>
        <dbReference type="SAM" id="MobiDB-lite"/>
    </source>
</evidence>
<feature type="region of interest" description="Disordered" evidence="1">
    <location>
        <begin position="120"/>
        <end position="151"/>
    </location>
</feature>
<dbReference type="RefSeq" id="WP_318705033.1">
    <property type="nucleotide sequence ID" value="NZ_CALWMU010000047.1"/>
</dbReference>
<keyword evidence="2" id="KW-0966">Cell projection</keyword>
<protein>
    <submittedName>
        <fullName evidence="2">Flagellar operon protein YvyF</fullName>
    </submittedName>
</protein>
<feature type="compositionally biased region" description="Basic and acidic residues" evidence="1">
    <location>
        <begin position="141"/>
        <end position="151"/>
    </location>
</feature>
<keyword evidence="2" id="KW-0282">Flagellum</keyword>
<name>A0A9D1R7C3_9FIRM</name>
<reference evidence="2" key="2">
    <citation type="submission" date="2021-04" db="EMBL/GenBank/DDBJ databases">
        <authorList>
            <person name="Gilroy R."/>
        </authorList>
    </citation>
    <scope>NUCLEOTIDE SEQUENCE</scope>
    <source>
        <strain evidence="2">CHK195-6426</strain>
    </source>
</reference>
<keyword evidence="2" id="KW-0969">Cilium</keyword>
<dbReference type="AlphaFoldDB" id="A0A9D1R7C3"/>
<dbReference type="InterPro" id="IPR046349">
    <property type="entry name" value="C1-like_sf"/>
</dbReference>